<evidence type="ECO:0008006" key="3">
    <source>
        <dbReference type="Google" id="ProtNLM"/>
    </source>
</evidence>
<dbReference type="InterPro" id="IPR010982">
    <property type="entry name" value="Lambda_DNA-bd_dom_sf"/>
</dbReference>
<protein>
    <recommendedName>
        <fullName evidence="3">Transcriptional regulator</fullName>
    </recommendedName>
</protein>
<dbReference type="EMBL" id="JBIHSE010000004">
    <property type="protein sequence ID" value="MFH0274916.1"/>
    <property type="molecule type" value="Genomic_DNA"/>
</dbReference>
<evidence type="ECO:0000313" key="2">
    <source>
        <dbReference type="Proteomes" id="UP001607221"/>
    </source>
</evidence>
<dbReference type="RefSeq" id="WP_394633219.1">
    <property type="nucleotide sequence ID" value="NZ_JBIHSE010000004.1"/>
</dbReference>
<dbReference type="SUPFAM" id="SSF47413">
    <property type="entry name" value="lambda repressor-like DNA-binding domains"/>
    <property type="match status" value="1"/>
</dbReference>
<comment type="caution">
    <text evidence="1">The sequence shown here is derived from an EMBL/GenBank/DDBJ whole genome shotgun (WGS) entry which is preliminary data.</text>
</comment>
<dbReference type="Pfam" id="PF15943">
    <property type="entry name" value="YdaS_toxin"/>
    <property type="match status" value="1"/>
</dbReference>
<accession>A0ABW7JEW0</accession>
<evidence type="ECO:0000313" key="1">
    <source>
        <dbReference type="EMBL" id="MFH0274916.1"/>
    </source>
</evidence>
<sequence>MNLVKQSIDNVGGVNHVSKEMNISSASVSHWVRDNAVPLSRLVEFEQVTGTERHFLAPDLFKGYMKIGSDQVSLFPTISNSILFLANDILKIANEKKSCQQSIKDCRNAMLKLYEIAKCLDMSEKETSILFTWSEMLSSNETTVTPVNHDLILERGGFDPFVINKTFMPG</sequence>
<proteinExistence type="predicted"/>
<gene>
    <name evidence="1" type="ORF">ACGRHZ_26945</name>
</gene>
<dbReference type="Gene3D" id="1.10.260.40">
    <property type="entry name" value="lambda repressor-like DNA-binding domains"/>
    <property type="match status" value="1"/>
</dbReference>
<reference evidence="1 2" key="1">
    <citation type="submission" date="2024-10" db="EMBL/GenBank/DDBJ databases">
        <authorList>
            <person name="Yibar A."/>
            <person name="Saticioglu I.B."/>
            <person name="Duman M."/>
            <person name="Ajmi N."/>
            <person name="Gurler F."/>
            <person name="Ay H."/>
            <person name="Onuk E."/>
            <person name="Guler S."/>
            <person name="Romalde J.L."/>
        </authorList>
    </citation>
    <scope>NUCLEOTIDE SEQUENCE [LARGE SCALE GENOMIC DNA]</scope>
    <source>
        <strain evidence="1 2">1-TCBS-A</strain>
    </source>
</reference>
<dbReference type="InterPro" id="IPR031856">
    <property type="entry name" value="YdaS_toxin-like"/>
</dbReference>
<keyword evidence="2" id="KW-1185">Reference proteome</keyword>
<dbReference type="Proteomes" id="UP001607221">
    <property type="component" value="Unassembled WGS sequence"/>
</dbReference>
<organism evidence="1 2">
    <name type="scientific">Vibrio jasicida</name>
    <dbReference type="NCBI Taxonomy" id="766224"/>
    <lineage>
        <taxon>Bacteria</taxon>
        <taxon>Pseudomonadati</taxon>
        <taxon>Pseudomonadota</taxon>
        <taxon>Gammaproteobacteria</taxon>
        <taxon>Vibrionales</taxon>
        <taxon>Vibrionaceae</taxon>
        <taxon>Vibrio</taxon>
    </lineage>
</organism>
<name>A0ABW7JEW0_9VIBR</name>